<dbReference type="Proteomes" id="UP001278766">
    <property type="component" value="Unassembled WGS sequence"/>
</dbReference>
<dbReference type="PANTHER" id="PTHR43248">
    <property type="entry name" value="2-SUCCINYL-6-HYDROXY-2,4-CYCLOHEXADIENE-1-CARBOXYLATE SYNTHASE"/>
    <property type="match status" value="1"/>
</dbReference>
<evidence type="ECO:0000259" key="5">
    <source>
        <dbReference type="Pfam" id="PF00561"/>
    </source>
</evidence>
<keyword evidence="4" id="KW-0472">Membrane</keyword>
<name>A0AAE0H9Q4_9PEZI</name>
<keyword evidence="4" id="KW-0812">Transmembrane</keyword>
<dbReference type="EMBL" id="JAUEPN010000009">
    <property type="protein sequence ID" value="KAK3291546.1"/>
    <property type="molecule type" value="Genomic_DNA"/>
</dbReference>
<evidence type="ECO:0000313" key="8">
    <source>
        <dbReference type="Proteomes" id="UP001278766"/>
    </source>
</evidence>
<dbReference type="Pfam" id="PF08386">
    <property type="entry name" value="Abhydrolase_4"/>
    <property type="match status" value="1"/>
</dbReference>
<evidence type="ECO:0000313" key="7">
    <source>
        <dbReference type="EMBL" id="KAK3291546.1"/>
    </source>
</evidence>
<keyword evidence="4" id="KW-1133">Transmembrane helix</keyword>
<sequence length="768" mass="85068">MVGNHSQSQPPNPRILLDQRRAAPLAGRKSSCHSKRRAVPRHQLPALTYIFHHLHTQRTVGNMDEKALGSAWPQPPPTRTEPARRHGSKWCFLLSQWRLLLVEALFVSLLPLGYFLASGFGTRERQIPLARPDTSSPNPMDPWSDITPSRDLVWHPCYTTFNPTFLCARLTLPMDYDRPLPTSPLDPPVPEVHIALLLLPAQTTSNRSAKPPKSPVVVNPGGPGGSGVTLTLLAASGLQQVLGYDQPVLGFDPRGVMFTTPNSDCWSKPPSKDCKPGKGKGKGKGDCGDGKDGVVAGLMHRLQWQQVAGAVGLVSEGGGAMRSLEVAQRGVNGLCAERDRGLDGESGLKWAGTEYVVRDLVEVVDKWDEWVEREGLPERELKGKLVFWGFSYGSYLGAAFARAFPERVGRLVLDGVVDAELYEDAVWAESLVDADKVLGEFYRYCAEAGKKCQLYRNGDKTEDVKRRFETAMESLRTDPITFTHPQYFYPAIFRHDLVKQLVFVALYSPIQGFPMTAWLVNYVYQRNHELLGSMFQDEQLLCSISADPMLMHMLTDAQRTIMCSDKAQPVNFTLAEWDSAYQSMASTSQFADIWTGLMMQCSGWDLTPPQQDPNNRWGSDKQIETANPLLFLSNTYDPVTPLRAAVKMAQKFKGAGLLEQNASGHCTLSAVSRCTAKVVREYLATGEVPSPPKGADDQCRGDWKRCDADEHPWGPSPGDTLAALSTEDRDMMEGWQQLREVMDGVKKFGVGEGKGLDREAIMAMANLK</sequence>
<dbReference type="InterPro" id="IPR029058">
    <property type="entry name" value="AB_hydrolase_fold"/>
</dbReference>
<dbReference type="InterPro" id="IPR013595">
    <property type="entry name" value="Pept_S33_TAP-like_C"/>
</dbReference>
<dbReference type="AlphaFoldDB" id="A0AAE0H9Q4"/>
<organism evidence="7 8">
    <name type="scientific">Chaetomium fimeti</name>
    <dbReference type="NCBI Taxonomy" id="1854472"/>
    <lineage>
        <taxon>Eukaryota</taxon>
        <taxon>Fungi</taxon>
        <taxon>Dikarya</taxon>
        <taxon>Ascomycota</taxon>
        <taxon>Pezizomycotina</taxon>
        <taxon>Sordariomycetes</taxon>
        <taxon>Sordariomycetidae</taxon>
        <taxon>Sordariales</taxon>
        <taxon>Chaetomiaceae</taxon>
        <taxon>Chaetomium</taxon>
    </lineage>
</organism>
<dbReference type="GO" id="GO:0016787">
    <property type="term" value="F:hydrolase activity"/>
    <property type="evidence" value="ECO:0007669"/>
    <property type="project" value="UniProtKB-KW"/>
</dbReference>
<feature type="domain" description="AB hydrolase-1" evidence="5">
    <location>
        <begin position="215"/>
        <end position="431"/>
    </location>
</feature>
<evidence type="ECO:0000256" key="2">
    <source>
        <dbReference type="ARBA" id="ARBA00022801"/>
    </source>
</evidence>
<feature type="region of interest" description="Disordered" evidence="3">
    <location>
        <begin position="262"/>
        <end position="288"/>
    </location>
</feature>
<dbReference type="InterPro" id="IPR000073">
    <property type="entry name" value="AB_hydrolase_1"/>
</dbReference>
<reference evidence="7" key="1">
    <citation type="journal article" date="2023" name="Mol. Phylogenet. Evol.">
        <title>Genome-scale phylogeny and comparative genomics of the fungal order Sordariales.</title>
        <authorList>
            <person name="Hensen N."/>
            <person name="Bonometti L."/>
            <person name="Westerberg I."/>
            <person name="Brannstrom I.O."/>
            <person name="Guillou S."/>
            <person name="Cros-Aarteil S."/>
            <person name="Calhoun S."/>
            <person name="Haridas S."/>
            <person name="Kuo A."/>
            <person name="Mondo S."/>
            <person name="Pangilinan J."/>
            <person name="Riley R."/>
            <person name="LaButti K."/>
            <person name="Andreopoulos B."/>
            <person name="Lipzen A."/>
            <person name="Chen C."/>
            <person name="Yan M."/>
            <person name="Daum C."/>
            <person name="Ng V."/>
            <person name="Clum A."/>
            <person name="Steindorff A."/>
            <person name="Ohm R.A."/>
            <person name="Martin F."/>
            <person name="Silar P."/>
            <person name="Natvig D.O."/>
            <person name="Lalanne C."/>
            <person name="Gautier V."/>
            <person name="Ament-Velasquez S.L."/>
            <person name="Kruys A."/>
            <person name="Hutchinson M.I."/>
            <person name="Powell A.J."/>
            <person name="Barry K."/>
            <person name="Miller A.N."/>
            <person name="Grigoriev I.V."/>
            <person name="Debuchy R."/>
            <person name="Gladieux P."/>
            <person name="Hiltunen Thoren M."/>
            <person name="Johannesson H."/>
        </authorList>
    </citation>
    <scope>NUCLEOTIDE SEQUENCE</scope>
    <source>
        <strain evidence="7">CBS 168.71</strain>
    </source>
</reference>
<reference evidence="7" key="2">
    <citation type="submission" date="2023-06" db="EMBL/GenBank/DDBJ databases">
        <authorList>
            <consortium name="Lawrence Berkeley National Laboratory"/>
            <person name="Haridas S."/>
            <person name="Hensen N."/>
            <person name="Bonometti L."/>
            <person name="Westerberg I."/>
            <person name="Brannstrom I.O."/>
            <person name="Guillou S."/>
            <person name="Cros-Aarteil S."/>
            <person name="Calhoun S."/>
            <person name="Kuo A."/>
            <person name="Mondo S."/>
            <person name="Pangilinan J."/>
            <person name="Riley R."/>
            <person name="Labutti K."/>
            <person name="Andreopoulos B."/>
            <person name="Lipzen A."/>
            <person name="Chen C."/>
            <person name="Yanf M."/>
            <person name="Daum C."/>
            <person name="Ng V."/>
            <person name="Clum A."/>
            <person name="Steindorff A."/>
            <person name="Ohm R."/>
            <person name="Martin F."/>
            <person name="Silar P."/>
            <person name="Natvig D."/>
            <person name="Lalanne C."/>
            <person name="Gautier V."/>
            <person name="Ament-Velasquez S.L."/>
            <person name="Kruys A."/>
            <person name="Hutchinson M.I."/>
            <person name="Powell A.J."/>
            <person name="Barry K."/>
            <person name="Miller A.N."/>
            <person name="Grigoriev I.V."/>
            <person name="Debuchy R."/>
            <person name="Gladieux P."/>
            <person name="Thoren M.H."/>
            <person name="Johannesson H."/>
        </authorList>
    </citation>
    <scope>NUCLEOTIDE SEQUENCE</scope>
    <source>
        <strain evidence="7">CBS 168.71</strain>
    </source>
</reference>
<dbReference type="SUPFAM" id="SSF53474">
    <property type="entry name" value="alpha/beta-Hydrolases"/>
    <property type="match status" value="1"/>
</dbReference>
<feature type="transmembrane region" description="Helical" evidence="4">
    <location>
        <begin position="99"/>
        <end position="117"/>
    </location>
</feature>
<comment type="caution">
    <text evidence="7">The sequence shown here is derived from an EMBL/GenBank/DDBJ whole genome shotgun (WGS) entry which is preliminary data.</text>
</comment>
<accession>A0AAE0H9Q4</accession>
<evidence type="ECO:0000256" key="3">
    <source>
        <dbReference type="SAM" id="MobiDB-lite"/>
    </source>
</evidence>
<evidence type="ECO:0000259" key="6">
    <source>
        <dbReference type="Pfam" id="PF08386"/>
    </source>
</evidence>
<keyword evidence="8" id="KW-1185">Reference proteome</keyword>
<gene>
    <name evidence="7" type="ORF">B0H64DRAFT_247645</name>
</gene>
<dbReference type="GeneID" id="87836892"/>
<evidence type="ECO:0000256" key="4">
    <source>
        <dbReference type="SAM" id="Phobius"/>
    </source>
</evidence>
<feature type="domain" description="Peptidase S33 tripeptidyl aminopeptidase-like C-terminal" evidence="6">
    <location>
        <begin position="590"/>
        <end position="690"/>
    </location>
</feature>
<dbReference type="RefSeq" id="XP_062655060.1">
    <property type="nucleotide sequence ID" value="XM_062799944.1"/>
</dbReference>
<dbReference type="InterPro" id="IPR051601">
    <property type="entry name" value="Serine_prot/Carboxylest_S33"/>
</dbReference>
<keyword evidence="2" id="KW-0378">Hydrolase</keyword>
<dbReference type="Gene3D" id="3.40.50.1820">
    <property type="entry name" value="alpha/beta hydrolase"/>
    <property type="match status" value="1"/>
</dbReference>
<dbReference type="PANTHER" id="PTHR43248:SF25">
    <property type="entry name" value="AB HYDROLASE-1 DOMAIN-CONTAINING PROTEIN-RELATED"/>
    <property type="match status" value="1"/>
</dbReference>
<dbReference type="Pfam" id="PF00561">
    <property type="entry name" value="Abhydrolase_1"/>
    <property type="match status" value="1"/>
</dbReference>
<comment type="similarity">
    <text evidence="1">Belongs to the peptidase S33 family.</text>
</comment>
<evidence type="ECO:0000256" key="1">
    <source>
        <dbReference type="ARBA" id="ARBA00010088"/>
    </source>
</evidence>
<proteinExistence type="inferred from homology"/>
<protein>
    <submittedName>
        <fullName evidence="7">TAP-like protein-domain-containing protein</fullName>
    </submittedName>
</protein>